<keyword evidence="2" id="KW-1185">Reference proteome</keyword>
<protein>
    <submittedName>
        <fullName evidence="1">Uncharacterized protein</fullName>
    </submittedName>
</protein>
<reference evidence="1 2" key="1">
    <citation type="journal article" date="2018" name="Front. Plant Sci.">
        <title>Red Clover (Trifolium pratense) and Zigzag Clover (T. medium) - A Picture of Genomic Similarities and Differences.</title>
        <authorList>
            <person name="Dluhosova J."/>
            <person name="Istvanek J."/>
            <person name="Nedelnik J."/>
            <person name="Repkova J."/>
        </authorList>
    </citation>
    <scope>NUCLEOTIDE SEQUENCE [LARGE SCALE GENOMIC DNA]</scope>
    <source>
        <strain evidence="2">cv. 10/8</strain>
        <tissue evidence="1">Leaf</tissue>
    </source>
</reference>
<accession>A0A392RGH2</accession>
<name>A0A392RGH2_9FABA</name>
<evidence type="ECO:0000313" key="1">
    <source>
        <dbReference type="EMBL" id="MCI35718.1"/>
    </source>
</evidence>
<feature type="non-terminal residue" evidence="1">
    <location>
        <position position="1"/>
    </location>
</feature>
<dbReference type="EMBL" id="LXQA010226227">
    <property type="protein sequence ID" value="MCI35718.1"/>
    <property type="molecule type" value="Genomic_DNA"/>
</dbReference>
<dbReference type="Proteomes" id="UP000265520">
    <property type="component" value="Unassembled WGS sequence"/>
</dbReference>
<dbReference type="AlphaFoldDB" id="A0A392RGH2"/>
<proteinExistence type="predicted"/>
<sequence length="71" mass="7907">VYGNGLKQFKTVADSKNKKKRPELDATLGMARPSYGRYAGDGASFLWTLCWGWRVLHVDASLGMARPPHNN</sequence>
<organism evidence="1 2">
    <name type="scientific">Trifolium medium</name>
    <dbReference type="NCBI Taxonomy" id="97028"/>
    <lineage>
        <taxon>Eukaryota</taxon>
        <taxon>Viridiplantae</taxon>
        <taxon>Streptophyta</taxon>
        <taxon>Embryophyta</taxon>
        <taxon>Tracheophyta</taxon>
        <taxon>Spermatophyta</taxon>
        <taxon>Magnoliopsida</taxon>
        <taxon>eudicotyledons</taxon>
        <taxon>Gunneridae</taxon>
        <taxon>Pentapetalae</taxon>
        <taxon>rosids</taxon>
        <taxon>fabids</taxon>
        <taxon>Fabales</taxon>
        <taxon>Fabaceae</taxon>
        <taxon>Papilionoideae</taxon>
        <taxon>50 kb inversion clade</taxon>
        <taxon>NPAAA clade</taxon>
        <taxon>Hologalegina</taxon>
        <taxon>IRL clade</taxon>
        <taxon>Trifolieae</taxon>
        <taxon>Trifolium</taxon>
    </lineage>
</organism>
<comment type="caution">
    <text evidence="1">The sequence shown here is derived from an EMBL/GenBank/DDBJ whole genome shotgun (WGS) entry which is preliminary data.</text>
</comment>
<evidence type="ECO:0000313" key="2">
    <source>
        <dbReference type="Proteomes" id="UP000265520"/>
    </source>
</evidence>